<evidence type="ECO:0000313" key="4">
    <source>
        <dbReference type="Proteomes" id="UP001454036"/>
    </source>
</evidence>
<protein>
    <recommendedName>
        <fullName evidence="2">DUF4371 domain-containing protein</fullName>
    </recommendedName>
</protein>
<dbReference type="SUPFAM" id="SSF53098">
    <property type="entry name" value="Ribonuclease H-like"/>
    <property type="match status" value="1"/>
</dbReference>
<feature type="domain" description="DUF4371" evidence="2">
    <location>
        <begin position="142"/>
        <end position="296"/>
    </location>
</feature>
<accession>A0AAV3RWB8</accession>
<feature type="region of interest" description="Disordered" evidence="1">
    <location>
        <begin position="1"/>
        <end position="23"/>
    </location>
</feature>
<dbReference type="PANTHER" id="PTHR11697">
    <property type="entry name" value="GENERAL TRANSCRIPTION FACTOR 2-RELATED ZINC FINGER PROTEIN"/>
    <property type="match status" value="1"/>
</dbReference>
<evidence type="ECO:0000259" key="2">
    <source>
        <dbReference type="Pfam" id="PF14291"/>
    </source>
</evidence>
<name>A0AAV3RWB8_LITER</name>
<dbReference type="Proteomes" id="UP001454036">
    <property type="component" value="Unassembled WGS sequence"/>
</dbReference>
<sequence length="464" mass="52326">MKRFFTTLPKRKRNESTSAPLDEVAQQISNVDIPPNEPTPQQDEFDSLEMDLVLRKPIGDFCSDVQENVRRAFLIKSPHRPDVKEYPVSDMEGNRKFKVEWYGPYMGWMAYSESENVVFCLPCYLFKDVTKFGGESFVGKAARLLLRGGQLFREKLEGKDSLYKGHFIEYAQELREAYGIEDLRTMTCPNVQKDICCASAFLVTSKIVKELGNDLFSVLIDESGDCSTKAQMAICLRFVDTKGSVVKRFFGIAHLKETSSVSLKKTLLDILTSYQLSLSKIRGQGYDGISNMSSRLGGLKTLIQNEVPLAFYVHYFAHQLQLALVVAVSCHLDGLGESGTGSNQQTSLSRTGDTRWGSNYKTLTSIENLFGPVICVLKKILEDTSCKVRGEAMTLLEGLFTFDFIFMLSLMVDVLGVTHNLNLALQRCDRDLLNALNLVRIFKLRLQRMRDDGWDILITKVVAI</sequence>
<dbReference type="InterPro" id="IPR055298">
    <property type="entry name" value="AtLOH3-like"/>
</dbReference>
<evidence type="ECO:0000256" key="1">
    <source>
        <dbReference type="SAM" id="MobiDB-lite"/>
    </source>
</evidence>
<comment type="caution">
    <text evidence="3">The sequence shown here is derived from an EMBL/GenBank/DDBJ whole genome shotgun (WGS) entry which is preliminary data.</text>
</comment>
<evidence type="ECO:0000313" key="3">
    <source>
        <dbReference type="EMBL" id="GAA0184662.1"/>
    </source>
</evidence>
<dbReference type="AlphaFoldDB" id="A0AAV3RWB8"/>
<dbReference type="Pfam" id="PF14291">
    <property type="entry name" value="DUF4371"/>
    <property type="match status" value="1"/>
</dbReference>
<feature type="compositionally biased region" description="Basic residues" evidence="1">
    <location>
        <begin position="1"/>
        <end position="13"/>
    </location>
</feature>
<reference evidence="3 4" key="1">
    <citation type="submission" date="2024-01" db="EMBL/GenBank/DDBJ databases">
        <title>The complete chloroplast genome sequence of Lithospermum erythrorhizon: insights into the phylogenetic relationship among Boraginaceae species and the maternal lineages of purple gromwells.</title>
        <authorList>
            <person name="Okada T."/>
            <person name="Watanabe K."/>
        </authorList>
    </citation>
    <scope>NUCLEOTIDE SEQUENCE [LARGE SCALE GENOMIC DNA]</scope>
</reference>
<gene>
    <name evidence="3" type="ORF">LIER_31950</name>
</gene>
<dbReference type="InterPro" id="IPR025398">
    <property type="entry name" value="DUF4371"/>
</dbReference>
<dbReference type="InterPro" id="IPR012337">
    <property type="entry name" value="RNaseH-like_sf"/>
</dbReference>
<organism evidence="3 4">
    <name type="scientific">Lithospermum erythrorhizon</name>
    <name type="common">Purple gromwell</name>
    <name type="synonym">Lithospermum officinale var. erythrorhizon</name>
    <dbReference type="NCBI Taxonomy" id="34254"/>
    <lineage>
        <taxon>Eukaryota</taxon>
        <taxon>Viridiplantae</taxon>
        <taxon>Streptophyta</taxon>
        <taxon>Embryophyta</taxon>
        <taxon>Tracheophyta</taxon>
        <taxon>Spermatophyta</taxon>
        <taxon>Magnoliopsida</taxon>
        <taxon>eudicotyledons</taxon>
        <taxon>Gunneridae</taxon>
        <taxon>Pentapetalae</taxon>
        <taxon>asterids</taxon>
        <taxon>lamiids</taxon>
        <taxon>Boraginales</taxon>
        <taxon>Boraginaceae</taxon>
        <taxon>Boraginoideae</taxon>
        <taxon>Lithospermeae</taxon>
        <taxon>Lithospermum</taxon>
    </lineage>
</organism>
<proteinExistence type="predicted"/>
<keyword evidence="4" id="KW-1185">Reference proteome</keyword>
<dbReference type="PANTHER" id="PTHR11697:SF230">
    <property type="entry name" value="ZINC FINGER, MYM DOMAIN CONTAINING 1"/>
    <property type="match status" value="1"/>
</dbReference>
<dbReference type="EMBL" id="BAABME010012062">
    <property type="protein sequence ID" value="GAA0184662.1"/>
    <property type="molecule type" value="Genomic_DNA"/>
</dbReference>